<evidence type="ECO:0000313" key="2">
    <source>
        <dbReference type="Proteomes" id="UP000004277"/>
    </source>
</evidence>
<protein>
    <submittedName>
        <fullName evidence="1">Aldolase</fullName>
    </submittedName>
</protein>
<evidence type="ECO:0000313" key="1">
    <source>
        <dbReference type="EMBL" id="TMS56680.1"/>
    </source>
</evidence>
<organism evidence="1 2">
    <name type="scientific">Imbroritus primus</name>
    <dbReference type="NCBI Taxonomy" id="3058603"/>
    <lineage>
        <taxon>Bacteria</taxon>
        <taxon>Pseudomonadati</taxon>
        <taxon>Pseudomonadota</taxon>
        <taxon>Betaproteobacteria</taxon>
        <taxon>Burkholderiales</taxon>
        <taxon>Burkholderiaceae</taxon>
        <taxon>Imbroritus</taxon>
    </lineage>
</organism>
<comment type="caution">
    <text evidence="1">The sequence shown here is derived from an EMBL/GenBank/DDBJ whole genome shotgun (WGS) entry which is preliminary data.</text>
</comment>
<dbReference type="EMBL" id="AKCV02000026">
    <property type="protein sequence ID" value="TMS56680.1"/>
    <property type="molecule type" value="Genomic_DNA"/>
</dbReference>
<dbReference type="Proteomes" id="UP000004277">
    <property type="component" value="Unassembled WGS sequence"/>
</dbReference>
<name>A0ACD3SKI4_9BURK</name>
<proteinExistence type="predicted"/>
<gene>
    <name evidence="1" type="ORF">MW7_016495</name>
</gene>
<reference evidence="1" key="1">
    <citation type="submission" date="2019-05" db="EMBL/GenBank/DDBJ databases">
        <title>Revised genome assembly of Burkholderiaceae (previously Ralstonia) sp. PBA.</title>
        <authorList>
            <person name="Gan H.M."/>
        </authorList>
    </citation>
    <scope>NUCLEOTIDE SEQUENCE</scope>
    <source>
        <strain evidence="1">PBA</strain>
    </source>
</reference>
<sequence length="239" mass="26807">MDEQQLRRDLAAVFRVCARRDWNENLGNHLSVSLPNEDGHFLVNPRGKHFRQVRASDLIVCDLDGNTVRGEGKIRPVAFHIHARIHKAHPNAAVLLHVHSPYATALSGIDMFRFGRVFNANLLLNDRIVYDDAKNGSVSGVEEGDRLASLLGNKSILFMASHGVLVAGGDIATAFYELCMFERLCMNTLQAMSTGAKLRDLPESLLIPSHVPIQKYVDPEMHMTAWHDMLSREEPDYCH</sequence>
<keyword evidence="2" id="KW-1185">Reference proteome</keyword>
<accession>A0ACD3SKI4</accession>